<proteinExistence type="predicted"/>
<protein>
    <submittedName>
        <fullName evidence="1 3">Uncharacterized protein</fullName>
    </submittedName>
</protein>
<dbReference type="EMBL" id="LK028576">
    <property type="protein sequence ID" value="CDS16413.1"/>
    <property type="molecule type" value="Genomic_DNA"/>
</dbReference>
<evidence type="ECO:0000313" key="2">
    <source>
        <dbReference type="Proteomes" id="UP000492820"/>
    </source>
</evidence>
<dbReference type="WBParaSite" id="EgrG_002019400">
    <property type="protein sequence ID" value="EgrG_002019400"/>
    <property type="gene ID" value="EgrG_002019400"/>
</dbReference>
<evidence type="ECO:0000313" key="1">
    <source>
        <dbReference type="EMBL" id="CDS16413.1"/>
    </source>
</evidence>
<accession>A0A068WFI1</accession>
<reference evidence="1" key="2">
    <citation type="submission" date="2014-06" db="EMBL/GenBank/DDBJ databases">
        <authorList>
            <person name="Aslett M."/>
        </authorList>
    </citation>
    <scope>NUCLEOTIDE SEQUENCE</scope>
</reference>
<reference evidence="3" key="3">
    <citation type="submission" date="2020-10" db="UniProtKB">
        <authorList>
            <consortium name="WormBaseParasite"/>
        </authorList>
    </citation>
    <scope>IDENTIFICATION</scope>
</reference>
<organism evidence="1">
    <name type="scientific">Echinococcus granulosus</name>
    <name type="common">Hydatid tapeworm</name>
    <dbReference type="NCBI Taxonomy" id="6210"/>
    <lineage>
        <taxon>Eukaryota</taxon>
        <taxon>Metazoa</taxon>
        <taxon>Spiralia</taxon>
        <taxon>Lophotrochozoa</taxon>
        <taxon>Platyhelminthes</taxon>
        <taxon>Cestoda</taxon>
        <taxon>Eucestoda</taxon>
        <taxon>Cyclophyllidea</taxon>
        <taxon>Taeniidae</taxon>
        <taxon>Echinococcus</taxon>
        <taxon>Echinococcus granulosus group</taxon>
    </lineage>
</organism>
<reference evidence="1 2" key="1">
    <citation type="journal article" date="2013" name="Nature">
        <title>The genomes of four tapeworm species reveal adaptations to parasitism.</title>
        <authorList>
            <person name="Tsai I.J."/>
            <person name="Zarowiecki M."/>
            <person name="Holroyd N."/>
            <person name="Garciarrubio A."/>
            <person name="Sanchez-Flores A."/>
            <person name="Brooks K.L."/>
            <person name="Tracey A."/>
            <person name="Bobes R.J."/>
            <person name="Fragoso G."/>
            <person name="Sciutto E."/>
            <person name="Aslett M."/>
            <person name="Beasley H."/>
            <person name="Bennett H.M."/>
            <person name="Cai J."/>
            <person name="Camicia F."/>
            <person name="Clark R."/>
            <person name="Cucher M."/>
            <person name="De Silva N."/>
            <person name="Day T.A."/>
            <person name="Deplazes P."/>
            <person name="Estrada K."/>
            <person name="Fernandez C."/>
            <person name="Holland P.W."/>
            <person name="Hou J."/>
            <person name="Hu S."/>
            <person name="Huckvale T."/>
            <person name="Hung S.S."/>
            <person name="Kamenetzky L."/>
            <person name="Keane J.A."/>
            <person name="Kiss F."/>
            <person name="Koziol U."/>
            <person name="Lambert O."/>
            <person name="Liu K."/>
            <person name="Luo X."/>
            <person name="Luo Y."/>
            <person name="Macchiaroli N."/>
            <person name="Nichol S."/>
            <person name="Paps J."/>
            <person name="Parkinson J."/>
            <person name="Pouchkina-Stantcheva N."/>
            <person name="Riddiford N."/>
            <person name="Rosenzvit M."/>
            <person name="Salinas G."/>
            <person name="Wasmuth J.D."/>
            <person name="Zamanian M."/>
            <person name="Zheng Y."/>
            <person name="Cai X."/>
            <person name="Soberon X."/>
            <person name="Olson P.D."/>
            <person name="Laclette J.P."/>
            <person name="Brehm K."/>
            <person name="Berriman M."/>
            <person name="Garciarrubio A."/>
            <person name="Bobes R.J."/>
            <person name="Fragoso G."/>
            <person name="Sanchez-Flores A."/>
            <person name="Estrada K."/>
            <person name="Cevallos M.A."/>
            <person name="Morett E."/>
            <person name="Gonzalez V."/>
            <person name="Portillo T."/>
            <person name="Ochoa-Leyva A."/>
            <person name="Jose M.V."/>
            <person name="Sciutto E."/>
            <person name="Landa A."/>
            <person name="Jimenez L."/>
            <person name="Valdes V."/>
            <person name="Carrero J.C."/>
            <person name="Larralde C."/>
            <person name="Morales-Montor J."/>
            <person name="Limon-Lason J."/>
            <person name="Soberon X."/>
            <person name="Laclette J.P."/>
        </authorList>
    </citation>
    <scope>NUCLEOTIDE SEQUENCE [LARGE SCALE GENOMIC DNA]</scope>
</reference>
<dbReference type="Proteomes" id="UP000492820">
    <property type="component" value="Unassembled WGS sequence"/>
</dbReference>
<sequence>MERHCRRRIVSPVIPSNRSDCPSAQIWDSQNNYGKWVATPLEKLAAWTGRLAKSKGSEKARILTLVCETAGRGLLGGDSYCGDIPLTATAVDPMTIQHVKLP</sequence>
<dbReference type="AlphaFoldDB" id="A0A068WFI1"/>
<evidence type="ECO:0000313" key="3">
    <source>
        <dbReference type="WBParaSite" id="EgrG_002019400"/>
    </source>
</evidence>
<gene>
    <name evidence="1" type="ORF">EgrG_002019400</name>
</gene>
<name>A0A068WFI1_ECHGR</name>